<evidence type="ECO:0000256" key="9">
    <source>
        <dbReference type="ARBA" id="ARBA00023160"/>
    </source>
</evidence>
<reference evidence="15 17" key="2">
    <citation type="submission" date="2019-07" db="EMBL/GenBank/DDBJ databases">
        <title>Genomic analysis of Lentibacillus sp. NKC851-2.</title>
        <authorList>
            <person name="Oh Y.J."/>
        </authorList>
    </citation>
    <scope>NUCLEOTIDE SEQUENCE [LARGE SCALE GENOMIC DNA]</scope>
    <source>
        <strain evidence="15 17">NKC851-2</strain>
    </source>
</reference>
<comment type="caution">
    <text evidence="15">The sequence shown here is derived from an EMBL/GenBank/DDBJ whole genome shotgun (WGS) entry which is preliminary data.</text>
</comment>
<name>A0A549YEG8_9BACI</name>
<feature type="active site" description="Proton acceptor" evidence="11">
    <location>
        <position position="148"/>
    </location>
</feature>
<comment type="catalytic activity">
    <reaction evidence="10">
        <text>a 2,3-saturated acyl-[ACP] + NAD(+) = a (2E)-enoyl-[ACP] + NADH + H(+)</text>
        <dbReference type="Rhea" id="RHEA:10240"/>
        <dbReference type="Rhea" id="RHEA-COMP:9925"/>
        <dbReference type="Rhea" id="RHEA-COMP:9926"/>
        <dbReference type="ChEBI" id="CHEBI:15378"/>
        <dbReference type="ChEBI" id="CHEBI:57540"/>
        <dbReference type="ChEBI" id="CHEBI:57945"/>
        <dbReference type="ChEBI" id="CHEBI:78784"/>
        <dbReference type="ChEBI" id="CHEBI:78785"/>
        <dbReference type="EC" id="1.3.1.9"/>
    </reaction>
</comment>
<dbReference type="Gene3D" id="1.10.8.400">
    <property type="entry name" value="Enoyl acyl carrier protein reductase"/>
    <property type="match status" value="1"/>
</dbReference>
<dbReference type="EMBL" id="VCIA01000001">
    <property type="protein sequence ID" value="TMN21402.1"/>
    <property type="molecule type" value="Genomic_DNA"/>
</dbReference>
<dbReference type="Gene3D" id="3.40.50.720">
    <property type="entry name" value="NAD(P)-binding Rossmann-like Domain"/>
    <property type="match status" value="1"/>
</dbReference>
<dbReference type="GO" id="GO:0006633">
    <property type="term" value="P:fatty acid biosynthetic process"/>
    <property type="evidence" value="ECO:0007669"/>
    <property type="project" value="UniProtKB-KW"/>
</dbReference>
<dbReference type="RefSeq" id="WP_138601768.1">
    <property type="nucleotide sequence ID" value="NZ_VCIA01000001.1"/>
</dbReference>
<feature type="binding site" evidence="13">
    <location>
        <position position="14"/>
    </location>
    <ligand>
        <name>NAD(+)</name>
        <dbReference type="ChEBI" id="CHEBI:57540"/>
    </ligand>
</feature>
<keyword evidence="17" id="KW-1185">Reference proteome</keyword>
<dbReference type="InterPro" id="IPR036291">
    <property type="entry name" value="NAD(P)-bd_dom_sf"/>
</dbReference>
<comment type="similarity">
    <text evidence="2 10">Belongs to the short-chain dehydrogenases/reductases (SDR) family. FabI subfamily.</text>
</comment>
<feature type="active site" description="Proton acceptor" evidence="11">
    <location>
        <position position="158"/>
    </location>
</feature>
<gene>
    <name evidence="15" type="primary">fabI</name>
    <name evidence="14" type="ORF">FFL34_04210</name>
    <name evidence="15" type="ORF">FH966_00295</name>
</gene>
<dbReference type="SUPFAM" id="SSF51735">
    <property type="entry name" value="NAD(P)-binding Rossmann-fold domains"/>
    <property type="match status" value="1"/>
</dbReference>
<keyword evidence="7 10" id="KW-0520">NAD</keyword>
<reference evidence="14 16" key="1">
    <citation type="submission" date="2019-05" db="EMBL/GenBank/DDBJ databases">
        <title>Genomic analysis of Lentibacillus sp. NKC220-2.</title>
        <authorList>
            <person name="Oh Y.J."/>
        </authorList>
    </citation>
    <scope>NUCLEOTIDE SEQUENCE [LARGE SCALE GENOMIC DNA]</scope>
    <source>
        <strain evidence="14 16">NKC220-2</strain>
    </source>
</reference>
<dbReference type="Proteomes" id="UP000319280">
    <property type="component" value="Unassembled WGS sequence"/>
</dbReference>
<accession>A0A5S3QHM0</accession>
<evidence type="ECO:0000256" key="2">
    <source>
        <dbReference type="ARBA" id="ARBA00009233"/>
    </source>
</evidence>
<evidence type="ECO:0000256" key="1">
    <source>
        <dbReference type="ARBA" id="ARBA00005194"/>
    </source>
</evidence>
<keyword evidence="5" id="KW-0276">Fatty acid metabolism</keyword>
<dbReference type="InterPro" id="IPR002347">
    <property type="entry name" value="SDR_fam"/>
</dbReference>
<evidence type="ECO:0000256" key="11">
    <source>
        <dbReference type="PIRSR" id="PIRSR000094-1"/>
    </source>
</evidence>
<dbReference type="PRINTS" id="PR00081">
    <property type="entry name" value="GDHRDH"/>
</dbReference>
<dbReference type="PIRSF" id="PIRSF000094">
    <property type="entry name" value="Enoyl-ACP_rdct"/>
    <property type="match status" value="1"/>
</dbReference>
<keyword evidence="8" id="KW-0443">Lipid metabolism</keyword>
<evidence type="ECO:0000256" key="8">
    <source>
        <dbReference type="ARBA" id="ARBA00023098"/>
    </source>
</evidence>
<accession>A0A549YEG8</accession>
<evidence type="ECO:0000256" key="10">
    <source>
        <dbReference type="PIRNR" id="PIRNR000094"/>
    </source>
</evidence>
<dbReference type="Proteomes" id="UP000306980">
    <property type="component" value="Unassembled WGS sequence"/>
</dbReference>
<sequence length="259" mass="27882">MNTILQDKTIVVMGVANNRSIAWGIAKSLHNAGANLILTYRQERSKQKLEKLLAKNEIKPKMVVACDVEDDDSIKQAFQEIGEQVGTIHGLVHSVAFANTDELQGEYAATSRDGYLTAQNISAYSLVAVTHEARKLMTEGGGIVTQTYLGSERVVPNYNVMGVAKAALEASVRYLAEDVGKDGVRVNAVSAGPIRTLSAKGVSGFNEKMSVIEEKAPLRRQVDHDQVGDATLFLLSDLARGVTGEVLHVDSGFHIMAGS</sequence>
<feature type="binding site" evidence="13">
    <location>
        <begin position="194"/>
        <end position="198"/>
    </location>
    <ligand>
        <name>NAD(+)</name>
        <dbReference type="ChEBI" id="CHEBI:57540"/>
    </ligand>
</feature>
<evidence type="ECO:0000256" key="12">
    <source>
        <dbReference type="PIRSR" id="PIRSR000094-2"/>
    </source>
</evidence>
<evidence type="ECO:0000313" key="14">
    <source>
        <dbReference type="EMBL" id="TMN21402.1"/>
    </source>
</evidence>
<evidence type="ECO:0000256" key="3">
    <source>
        <dbReference type="ARBA" id="ARBA00011881"/>
    </source>
</evidence>
<dbReference type="FunFam" id="3.40.50.720:FF:000169">
    <property type="entry name" value="Enoyl-[acyl-carrier-protein] reductase [NADH]"/>
    <property type="match status" value="1"/>
</dbReference>
<evidence type="ECO:0000256" key="6">
    <source>
        <dbReference type="ARBA" id="ARBA00023002"/>
    </source>
</evidence>
<feature type="binding site" evidence="12">
    <location>
        <position position="98"/>
    </location>
    <ligand>
        <name>substrate</name>
    </ligand>
</feature>
<dbReference type="NCBIfam" id="NF006369">
    <property type="entry name" value="PRK08594.1"/>
    <property type="match status" value="1"/>
</dbReference>
<evidence type="ECO:0000313" key="15">
    <source>
        <dbReference type="EMBL" id="TRM10281.1"/>
    </source>
</evidence>
<organism evidence="15 17">
    <name type="scientific">Lentibacillus cibarius</name>
    <dbReference type="NCBI Taxonomy" id="2583219"/>
    <lineage>
        <taxon>Bacteria</taxon>
        <taxon>Bacillati</taxon>
        <taxon>Bacillota</taxon>
        <taxon>Bacilli</taxon>
        <taxon>Bacillales</taxon>
        <taxon>Bacillaceae</taxon>
        <taxon>Lentibacillus</taxon>
    </lineage>
</organism>
<dbReference type="AlphaFoldDB" id="A0A549YEG8"/>
<evidence type="ECO:0000256" key="4">
    <source>
        <dbReference type="ARBA" id="ARBA00022516"/>
    </source>
</evidence>
<evidence type="ECO:0000256" key="5">
    <source>
        <dbReference type="ARBA" id="ARBA00022832"/>
    </source>
</evidence>
<feature type="binding site" evidence="13">
    <location>
        <position position="95"/>
    </location>
    <ligand>
        <name>NAD(+)</name>
        <dbReference type="ChEBI" id="CHEBI:57540"/>
    </ligand>
</feature>
<keyword evidence="9 10" id="KW-0275">Fatty acid biosynthesis</keyword>
<proteinExistence type="inferred from homology"/>
<comment type="pathway">
    <text evidence="1">Lipid metabolism; fatty acid biosynthesis.</text>
</comment>
<feature type="binding site" evidence="13">
    <location>
        <position position="165"/>
    </location>
    <ligand>
        <name>NAD(+)</name>
        <dbReference type="ChEBI" id="CHEBI:57540"/>
    </ligand>
</feature>
<comment type="subunit">
    <text evidence="3">Homotetramer.</text>
</comment>
<dbReference type="InterPro" id="IPR014358">
    <property type="entry name" value="Enoyl-ACP_Rdtase_NADH"/>
</dbReference>
<dbReference type="EC" id="1.3.1.9" evidence="10"/>
<dbReference type="OrthoDB" id="9803628at2"/>
<evidence type="ECO:0000313" key="17">
    <source>
        <dbReference type="Proteomes" id="UP000319280"/>
    </source>
</evidence>
<keyword evidence="4 10" id="KW-0444">Lipid biosynthesis</keyword>
<evidence type="ECO:0000256" key="13">
    <source>
        <dbReference type="PIRSR" id="PIRSR000094-3"/>
    </source>
</evidence>
<evidence type="ECO:0000256" key="7">
    <source>
        <dbReference type="ARBA" id="ARBA00023027"/>
    </source>
</evidence>
<dbReference type="PANTHER" id="PTHR43159">
    <property type="entry name" value="ENOYL-[ACYL-CARRIER-PROTEIN] REDUCTASE"/>
    <property type="match status" value="1"/>
</dbReference>
<protein>
    <recommendedName>
        <fullName evidence="10">Enoyl-[acyl-carrier-protein] reductase [NADH]</fullName>
        <ecNumber evidence="10">1.3.1.9</ecNumber>
    </recommendedName>
</protein>
<dbReference type="EMBL" id="VJMZ01000001">
    <property type="protein sequence ID" value="TRM10281.1"/>
    <property type="molecule type" value="Genomic_DNA"/>
</dbReference>
<evidence type="ECO:0000313" key="16">
    <source>
        <dbReference type="Proteomes" id="UP000306980"/>
    </source>
</evidence>
<dbReference type="Pfam" id="PF13561">
    <property type="entry name" value="adh_short_C2"/>
    <property type="match status" value="1"/>
</dbReference>
<keyword evidence="6 10" id="KW-0560">Oxidoreductase</keyword>
<feature type="binding site" evidence="13">
    <location>
        <begin position="67"/>
        <end position="68"/>
    </location>
    <ligand>
        <name>NAD(+)</name>
        <dbReference type="ChEBI" id="CHEBI:57540"/>
    </ligand>
</feature>
<dbReference type="PANTHER" id="PTHR43159:SF2">
    <property type="entry name" value="ENOYL-[ACYL-CARRIER-PROTEIN] REDUCTASE [NADH], CHLOROPLASTIC"/>
    <property type="match status" value="1"/>
</dbReference>
<dbReference type="CDD" id="cd05372">
    <property type="entry name" value="ENR_SDR"/>
    <property type="match status" value="1"/>
</dbReference>
<dbReference type="GO" id="GO:0004318">
    <property type="term" value="F:enoyl-[acyl-carrier-protein] reductase (NADH) activity"/>
    <property type="evidence" value="ECO:0007669"/>
    <property type="project" value="UniProtKB-EC"/>
</dbReference>
<feature type="binding site" evidence="13">
    <location>
        <begin position="20"/>
        <end position="21"/>
    </location>
    <ligand>
        <name>NAD(+)</name>
        <dbReference type="ChEBI" id="CHEBI:57540"/>
    </ligand>
</feature>